<dbReference type="CDD" id="cd02933">
    <property type="entry name" value="OYE_like_FMN"/>
    <property type="match status" value="1"/>
</dbReference>
<dbReference type="InterPro" id="IPR013785">
    <property type="entry name" value="Aldolase_TIM"/>
</dbReference>
<evidence type="ECO:0000259" key="2">
    <source>
        <dbReference type="Pfam" id="PF00724"/>
    </source>
</evidence>
<accession>A0ABQ1ITP1</accession>
<dbReference type="PANTHER" id="PTHR22893:SF98">
    <property type="entry name" value="OXIDOREDUCTASE"/>
    <property type="match status" value="1"/>
</dbReference>
<dbReference type="SUPFAM" id="SSF51395">
    <property type="entry name" value="FMN-linked oxidoreductases"/>
    <property type="match status" value="1"/>
</dbReference>
<dbReference type="InterPro" id="IPR001155">
    <property type="entry name" value="OxRdtase_FMN_N"/>
</dbReference>
<name>A0ABQ1ITP1_9SPHN</name>
<dbReference type="Proteomes" id="UP000614261">
    <property type="component" value="Unassembled WGS sequence"/>
</dbReference>
<protein>
    <submittedName>
        <fullName evidence="3">Alkene reductase</fullName>
    </submittedName>
</protein>
<keyword evidence="4" id="KW-1185">Reference proteome</keyword>
<dbReference type="PANTHER" id="PTHR22893">
    <property type="entry name" value="NADH OXIDOREDUCTASE-RELATED"/>
    <property type="match status" value="1"/>
</dbReference>
<evidence type="ECO:0000313" key="4">
    <source>
        <dbReference type="Proteomes" id="UP000614261"/>
    </source>
</evidence>
<evidence type="ECO:0000256" key="1">
    <source>
        <dbReference type="SAM" id="MobiDB-lite"/>
    </source>
</evidence>
<sequence length="375" mass="40288">MPTDQMPGLFDPIQLGAIACPNRILMAPLTRCRATKAHVPVPLMGEYYAQRASAGLIISEATGISAEGLGTPFAPGIWNDEQVEAWKPITEQVHKAGGRIICQLWHMGRLVHSDFIGGKPPISASATRFDYHAHTYEGTKPYDTARALPVDEIPRVIGDYVRATENARRAGFDGVQIHAANGYLIDQFIRSSSNLREDDYGGAIANRIRLLGEITQALVDVWSHEHVSVRLSPNGETQGVNDATPEDTFTAAAALLDSIGIAFLELREPPANGTFGASDVPPVSPHIRKVFAGPLVLNSDYVLENAAAAMADGCADAISFGRTFLANPDLPARLAADAPLTPDNPKRWYGQGGEGYTDYPTMAEQSAQDEVADAS</sequence>
<organism evidence="3 4">
    <name type="scientific">Blastomonas aquatica</name>
    <dbReference type="NCBI Taxonomy" id="1510276"/>
    <lineage>
        <taxon>Bacteria</taxon>
        <taxon>Pseudomonadati</taxon>
        <taxon>Pseudomonadota</taxon>
        <taxon>Alphaproteobacteria</taxon>
        <taxon>Sphingomonadales</taxon>
        <taxon>Sphingomonadaceae</taxon>
        <taxon>Blastomonas</taxon>
    </lineage>
</organism>
<dbReference type="Gene3D" id="3.20.20.70">
    <property type="entry name" value="Aldolase class I"/>
    <property type="match status" value="1"/>
</dbReference>
<dbReference type="EMBL" id="BMGD01000001">
    <property type="protein sequence ID" value="GGB52193.1"/>
    <property type="molecule type" value="Genomic_DNA"/>
</dbReference>
<reference evidence="4" key="1">
    <citation type="journal article" date="2019" name="Int. J. Syst. Evol. Microbiol.">
        <title>The Global Catalogue of Microorganisms (GCM) 10K type strain sequencing project: providing services to taxonomists for standard genome sequencing and annotation.</title>
        <authorList>
            <consortium name="The Broad Institute Genomics Platform"/>
            <consortium name="The Broad Institute Genome Sequencing Center for Infectious Disease"/>
            <person name="Wu L."/>
            <person name="Ma J."/>
        </authorList>
    </citation>
    <scope>NUCLEOTIDE SEQUENCE [LARGE SCALE GENOMIC DNA]</scope>
    <source>
        <strain evidence="4">CGMCC 1.12851</strain>
    </source>
</reference>
<feature type="domain" description="NADH:flavin oxidoreductase/NADH oxidase N-terminal" evidence="2">
    <location>
        <begin position="9"/>
        <end position="338"/>
    </location>
</feature>
<gene>
    <name evidence="3" type="ORF">GCM10010833_03700</name>
</gene>
<feature type="region of interest" description="Disordered" evidence="1">
    <location>
        <begin position="336"/>
        <end position="375"/>
    </location>
</feature>
<dbReference type="InterPro" id="IPR045247">
    <property type="entry name" value="Oye-like"/>
</dbReference>
<proteinExistence type="predicted"/>
<comment type="caution">
    <text evidence="3">The sequence shown here is derived from an EMBL/GenBank/DDBJ whole genome shotgun (WGS) entry which is preliminary data.</text>
</comment>
<dbReference type="Pfam" id="PF00724">
    <property type="entry name" value="Oxidored_FMN"/>
    <property type="match status" value="1"/>
</dbReference>
<evidence type="ECO:0000313" key="3">
    <source>
        <dbReference type="EMBL" id="GGB52193.1"/>
    </source>
</evidence>